<dbReference type="EMBL" id="QOHR01000008">
    <property type="protein sequence ID" value="REC57101.1"/>
    <property type="molecule type" value="Genomic_DNA"/>
</dbReference>
<keyword evidence="3" id="KW-1185">Reference proteome</keyword>
<feature type="region of interest" description="Disordered" evidence="1">
    <location>
        <begin position="75"/>
        <end position="103"/>
    </location>
</feature>
<comment type="caution">
    <text evidence="2">The sequence shown here is derived from an EMBL/GenBank/DDBJ whole genome shotgun (WGS) entry which is preliminary data.</text>
</comment>
<reference evidence="2 3" key="1">
    <citation type="journal article" date="2017" name="Int. J. Syst. Evol. Microbiol.">
        <title>Rhodosalinus sediminis gen. nov., sp. nov., isolated from marine saltern.</title>
        <authorList>
            <person name="Guo L.Y."/>
            <person name="Ling S.K."/>
            <person name="Li C.M."/>
            <person name="Chen G.J."/>
            <person name="Du Z.J."/>
        </authorList>
    </citation>
    <scope>NUCLEOTIDE SEQUENCE [LARGE SCALE GENOMIC DNA]</scope>
    <source>
        <strain evidence="2 3">WDN1C137</strain>
    </source>
</reference>
<dbReference type="Proteomes" id="UP000257131">
    <property type="component" value="Unassembled WGS sequence"/>
</dbReference>
<accession>A0A3D9BUT5</accession>
<dbReference type="AlphaFoldDB" id="A0A3D9BUT5"/>
<evidence type="ECO:0000313" key="2">
    <source>
        <dbReference type="EMBL" id="REC57101.1"/>
    </source>
</evidence>
<evidence type="ECO:0000256" key="1">
    <source>
        <dbReference type="SAM" id="MobiDB-lite"/>
    </source>
</evidence>
<protein>
    <submittedName>
        <fullName evidence="2">Uncharacterized protein</fullName>
    </submittedName>
</protein>
<sequence length="141" mass="14792">MLSRSRAATMTGHATFRETLTPGRARRFMAERRSCRGPFEARGSAGSRAREMAVMSRAVVRELATTCFDVAGVARSPGGARRREPRHTCPTSPAARRDGAPLILPVDLPPVDLPPVKLDPVVAAGCALPPAAAAGPDAPAL</sequence>
<evidence type="ECO:0000313" key="3">
    <source>
        <dbReference type="Proteomes" id="UP000257131"/>
    </source>
</evidence>
<organism evidence="2 3">
    <name type="scientific">Rhodosalinus sediminis</name>
    <dbReference type="NCBI Taxonomy" id="1940533"/>
    <lineage>
        <taxon>Bacteria</taxon>
        <taxon>Pseudomonadati</taxon>
        <taxon>Pseudomonadota</taxon>
        <taxon>Alphaproteobacteria</taxon>
        <taxon>Rhodobacterales</taxon>
        <taxon>Paracoccaceae</taxon>
        <taxon>Rhodosalinus</taxon>
    </lineage>
</organism>
<gene>
    <name evidence="2" type="ORF">DRV84_08415</name>
</gene>
<name>A0A3D9BUT5_9RHOB</name>
<proteinExistence type="predicted"/>